<dbReference type="InterPro" id="IPR000477">
    <property type="entry name" value="RT_dom"/>
</dbReference>
<dbReference type="InterPro" id="IPR051320">
    <property type="entry name" value="Viral_Replic_Matur_Polypro"/>
</dbReference>
<dbReference type="InParanoid" id="A0A1X7TDB9"/>
<dbReference type="EnsemblMetazoa" id="Aqu2.1.12570_001">
    <property type="protein sequence ID" value="Aqu2.1.12570_001"/>
    <property type="gene ID" value="Aqu2.1.12570"/>
</dbReference>
<dbReference type="InterPro" id="IPR043128">
    <property type="entry name" value="Rev_trsase/Diguanyl_cyclase"/>
</dbReference>
<dbReference type="Gene3D" id="3.30.70.270">
    <property type="match status" value="1"/>
</dbReference>
<evidence type="ECO:0000313" key="2">
    <source>
        <dbReference type="EnsemblMetazoa" id="Aqu2.1.12570_001"/>
    </source>
</evidence>
<organism evidence="2">
    <name type="scientific">Amphimedon queenslandica</name>
    <name type="common">Sponge</name>
    <dbReference type="NCBI Taxonomy" id="400682"/>
    <lineage>
        <taxon>Eukaryota</taxon>
        <taxon>Metazoa</taxon>
        <taxon>Porifera</taxon>
        <taxon>Demospongiae</taxon>
        <taxon>Heteroscleromorpha</taxon>
        <taxon>Haplosclerida</taxon>
        <taxon>Niphatidae</taxon>
        <taxon>Amphimedon</taxon>
    </lineage>
</organism>
<feature type="domain" description="Reverse transcriptase" evidence="1">
    <location>
        <begin position="45"/>
        <end position="96"/>
    </location>
</feature>
<dbReference type="Pfam" id="PF00078">
    <property type="entry name" value="RVT_1"/>
    <property type="match status" value="1"/>
</dbReference>
<dbReference type="InterPro" id="IPR043502">
    <property type="entry name" value="DNA/RNA_pol_sf"/>
</dbReference>
<proteinExistence type="predicted"/>
<dbReference type="SUPFAM" id="SSF56672">
    <property type="entry name" value="DNA/RNA polymerases"/>
    <property type="match status" value="1"/>
</dbReference>
<accession>A0A1X7TDB9</accession>
<dbReference type="AlphaFoldDB" id="A0A1X7TDB9"/>
<evidence type="ECO:0000259" key="1">
    <source>
        <dbReference type="Pfam" id="PF00078"/>
    </source>
</evidence>
<reference evidence="2" key="1">
    <citation type="submission" date="2017-05" db="UniProtKB">
        <authorList>
            <consortium name="EnsemblMetazoa"/>
        </authorList>
    </citation>
    <scope>IDENTIFICATION</scope>
</reference>
<dbReference type="PANTHER" id="PTHR33064">
    <property type="entry name" value="POL PROTEIN"/>
    <property type="match status" value="1"/>
</dbReference>
<protein>
    <recommendedName>
        <fullName evidence="1">Reverse transcriptase domain-containing protein</fullName>
    </recommendedName>
</protein>
<sequence length="150" mass="17311">MFTRQPSLLHSGYISLFVCLLDYECSPDNPEVYYMVLYELHFSYPYIYDVSIASKEEAEHTVHLQQVFERFKEYGIVVNPNKCDLGVSSLHFLGHVVDKNGISALDSKLSAVRIFPQLETPHKLRVLRVDKLLPPFYPPLCSGILTFKHF</sequence>
<name>A0A1X7TDB9_AMPQE</name>
<dbReference type="PANTHER" id="PTHR33064:SF37">
    <property type="entry name" value="RIBONUCLEASE H"/>
    <property type="match status" value="1"/>
</dbReference>